<evidence type="ECO:0000313" key="3">
    <source>
        <dbReference type="Proteomes" id="UP000265520"/>
    </source>
</evidence>
<keyword evidence="3" id="KW-1185">Reference proteome</keyword>
<keyword evidence="1" id="KW-0472">Membrane</keyword>
<proteinExistence type="predicted"/>
<reference evidence="2 3" key="1">
    <citation type="journal article" date="2018" name="Front. Plant Sci.">
        <title>Red Clover (Trifolium pratense) and Zigzag Clover (T. medium) - A Picture of Genomic Similarities and Differences.</title>
        <authorList>
            <person name="Dluhosova J."/>
            <person name="Istvanek J."/>
            <person name="Nedelnik J."/>
            <person name="Repkova J."/>
        </authorList>
    </citation>
    <scope>NUCLEOTIDE SEQUENCE [LARGE SCALE GENOMIC DNA]</scope>
    <source>
        <strain evidence="3">cv. 10/8</strain>
        <tissue evidence="2">Leaf</tissue>
    </source>
</reference>
<evidence type="ECO:0000256" key="1">
    <source>
        <dbReference type="SAM" id="Phobius"/>
    </source>
</evidence>
<evidence type="ECO:0000313" key="2">
    <source>
        <dbReference type="EMBL" id="MCI06024.1"/>
    </source>
</evidence>
<dbReference type="AlphaFoldDB" id="A0A392P2R3"/>
<comment type="caution">
    <text evidence="2">The sequence shown here is derived from an EMBL/GenBank/DDBJ whole genome shotgun (WGS) entry which is preliminary data.</text>
</comment>
<feature type="transmembrane region" description="Helical" evidence="1">
    <location>
        <begin position="192"/>
        <end position="213"/>
    </location>
</feature>
<protein>
    <submittedName>
        <fullName evidence="2">TIR-NBS-LRR RCT1 resistance protein</fullName>
    </submittedName>
</protein>
<keyword evidence="1" id="KW-1133">Transmembrane helix</keyword>
<dbReference type="Proteomes" id="UP000265520">
    <property type="component" value="Unassembled WGS sequence"/>
</dbReference>
<keyword evidence="1" id="KW-0812">Transmembrane</keyword>
<accession>A0A392P2R3</accession>
<sequence length="228" mass="25017">MVVFEEGFIVEKTTIYLLYDVSVYKEMECCHVVDEGGVIISGNDGNNVGVSGGDNIDVPADNNDTSPDQDEIVSEEKHWHAVDKSFIVSGDDAMESDKNYAALGGSDMPTFIVSGDDAMESDKNYAGLGGSDMPTDKKVIIFIANEDENAGDNTNLDVVDKDFNVSGEADNNVVSVGDKNRFRGLFTKLPSLVRAVLMSRPFWSGLFSILLWITCRHFKKRRSPNLLT</sequence>
<feature type="non-terminal residue" evidence="2">
    <location>
        <position position="228"/>
    </location>
</feature>
<organism evidence="2 3">
    <name type="scientific">Trifolium medium</name>
    <dbReference type="NCBI Taxonomy" id="97028"/>
    <lineage>
        <taxon>Eukaryota</taxon>
        <taxon>Viridiplantae</taxon>
        <taxon>Streptophyta</taxon>
        <taxon>Embryophyta</taxon>
        <taxon>Tracheophyta</taxon>
        <taxon>Spermatophyta</taxon>
        <taxon>Magnoliopsida</taxon>
        <taxon>eudicotyledons</taxon>
        <taxon>Gunneridae</taxon>
        <taxon>Pentapetalae</taxon>
        <taxon>rosids</taxon>
        <taxon>fabids</taxon>
        <taxon>Fabales</taxon>
        <taxon>Fabaceae</taxon>
        <taxon>Papilionoideae</taxon>
        <taxon>50 kb inversion clade</taxon>
        <taxon>NPAAA clade</taxon>
        <taxon>Hologalegina</taxon>
        <taxon>IRL clade</taxon>
        <taxon>Trifolieae</taxon>
        <taxon>Trifolium</taxon>
    </lineage>
</organism>
<name>A0A392P2R3_9FABA</name>
<dbReference type="EMBL" id="LXQA010060474">
    <property type="protein sequence ID" value="MCI06024.1"/>
    <property type="molecule type" value="Genomic_DNA"/>
</dbReference>